<dbReference type="OrthoDB" id="9977347at2"/>
<accession>A0A1I1X0P9</accession>
<proteinExistence type="predicted"/>
<gene>
    <name evidence="1" type="ORF">SAMN04489710_111137</name>
</gene>
<evidence type="ECO:0000313" key="2">
    <source>
        <dbReference type="Proteomes" id="UP000199517"/>
    </source>
</evidence>
<name>A0A1I1X0P9_9BURK</name>
<keyword evidence="2" id="KW-1185">Reference proteome</keyword>
<organism evidence="1 2">
    <name type="scientific">Paracidovorax konjaci</name>
    <dbReference type="NCBI Taxonomy" id="32040"/>
    <lineage>
        <taxon>Bacteria</taxon>
        <taxon>Pseudomonadati</taxon>
        <taxon>Pseudomonadota</taxon>
        <taxon>Betaproteobacteria</taxon>
        <taxon>Burkholderiales</taxon>
        <taxon>Comamonadaceae</taxon>
        <taxon>Paracidovorax</taxon>
    </lineage>
</organism>
<dbReference type="Proteomes" id="UP000199517">
    <property type="component" value="Unassembled WGS sequence"/>
</dbReference>
<dbReference type="RefSeq" id="WP_092954522.1">
    <property type="nucleotide sequence ID" value="NZ_FOMQ01000011.1"/>
</dbReference>
<reference evidence="2" key="1">
    <citation type="submission" date="2016-10" db="EMBL/GenBank/DDBJ databases">
        <authorList>
            <person name="Varghese N."/>
            <person name="Submissions S."/>
        </authorList>
    </citation>
    <scope>NUCLEOTIDE SEQUENCE [LARGE SCALE GENOMIC DNA]</scope>
    <source>
        <strain evidence="2">DSM 7481</strain>
    </source>
</reference>
<dbReference type="EMBL" id="FOMQ01000011">
    <property type="protein sequence ID" value="SFE00909.1"/>
    <property type="molecule type" value="Genomic_DNA"/>
</dbReference>
<evidence type="ECO:0000313" key="1">
    <source>
        <dbReference type="EMBL" id="SFE00909.1"/>
    </source>
</evidence>
<dbReference type="AlphaFoldDB" id="A0A1I1X0P9"/>
<sequence>MTISLSEAQSRAIASFQVLLSKHQPESSPYRIAERALDLVFNGRSVLDDFDAQELLTEAEQLIAKQVQARLLVQRPTPDSEPAQPIARGLRRMVWSGRVRASMHIELWLTEHRGGGHAFAC</sequence>
<protein>
    <submittedName>
        <fullName evidence="1">Uncharacterized protein</fullName>
    </submittedName>
</protein>